<keyword evidence="2" id="KW-0808">Transferase</keyword>
<dbReference type="RefSeq" id="WP_109693213.1">
    <property type="nucleotide sequence ID" value="NZ_QGDD01000003.1"/>
</dbReference>
<sequence length="141" mass="15896">MAADSYEVSSDLTRMDLDRVHHWLSTDAYWSLGRSREVVEKAARGSLNFGAFTRDGEQVGYARVVTDGATFAWLCDVYVDRAHRGHQLGVRLVEAVVAELQPMSLKRVMLATGDAHELYKRFGFTPVPDPEILMIREQPGR</sequence>
<dbReference type="Proteomes" id="UP000245507">
    <property type="component" value="Unassembled WGS sequence"/>
</dbReference>
<name>A0A316TLP5_9ACTN</name>
<organism evidence="2 3">
    <name type="scientific">Nocardioides silvaticus</name>
    <dbReference type="NCBI Taxonomy" id="2201891"/>
    <lineage>
        <taxon>Bacteria</taxon>
        <taxon>Bacillati</taxon>
        <taxon>Actinomycetota</taxon>
        <taxon>Actinomycetes</taxon>
        <taxon>Propionibacteriales</taxon>
        <taxon>Nocardioidaceae</taxon>
        <taxon>Nocardioides</taxon>
    </lineage>
</organism>
<dbReference type="Pfam" id="PF00583">
    <property type="entry name" value="Acetyltransf_1"/>
    <property type="match status" value="1"/>
</dbReference>
<evidence type="ECO:0000259" key="1">
    <source>
        <dbReference type="PROSITE" id="PS51186"/>
    </source>
</evidence>
<dbReference type="OrthoDB" id="3216107at2"/>
<dbReference type="PANTHER" id="PTHR43233:SF1">
    <property type="entry name" value="FAMILY N-ACETYLTRANSFERASE, PUTATIVE (AFU_ORTHOLOGUE AFUA_6G03350)-RELATED"/>
    <property type="match status" value="1"/>
</dbReference>
<dbReference type="InterPro" id="IPR000182">
    <property type="entry name" value="GNAT_dom"/>
</dbReference>
<reference evidence="2 3" key="1">
    <citation type="submission" date="2018-05" db="EMBL/GenBank/DDBJ databases">
        <title>Nocardioides silvaticus genome.</title>
        <authorList>
            <person name="Li C."/>
            <person name="Wang G."/>
        </authorList>
    </citation>
    <scope>NUCLEOTIDE SEQUENCE [LARGE SCALE GENOMIC DNA]</scope>
    <source>
        <strain evidence="2 3">CCTCC AB 2018079</strain>
    </source>
</reference>
<dbReference type="SUPFAM" id="SSF55729">
    <property type="entry name" value="Acyl-CoA N-acyltransferases (Nat)"/>
    <property type="match status" value="1"/>
</dbReference>
<dbReference type="AlphaFoldDB" id="A0A316TLP5"/>
<proteinExistence type="predicted"/>
<keyword evidence="3" id="KW-1185">Reference proteome</keyword>
<accession>A0A316TLP5</accession>
<feature type="domain" description="N-acetyltransferase" evidence="1">
    <location>
        <begin position="7"/>
        <end position="139"/>
    </location>
</feature>
<dbReference type="Gene3D" id="3.40.630.30">
    <property type="match status" value="1"/>
</dbReference>
<evidence type="ECO:0000313" key="2">
    <source>
        <dbReference type="EMBL" id="PWN03124.1"/>
    </source>
</evidence>
<protein>
    <submittedName>
        <fullName evidence="2">GNAT family N-acetyltransferase</fullName>
    </submittedName>
</protein>
<gene>
    <name evidence="2" type="ORF">DJ010_08325</name>
</gene>
<comment type="caution">
    <text evidence="2">The sequence shown here is derived from an EMBL/GenBank/DDBJ whole genome shotgun (WGS) entry which is preliminary data.</text>
</comment>
<dbReference type="GO" id="GO:0016747">
    <property type="term" value="F:acyltransferase activity, transferring groups other than amino-acyl groups"/>
    <property type="evidence" value="ECO:0007669"/>
    <property type="project" value="InterPro"/>
</dbReference>
<dbReference type="EMBL" id="QGDD01000003">
    <property type="protein sequence ID" value="PWN03124.1"/>
    <property type="molecule type" value="Genomic_DNA"/>
</dbReference>
<evidence type="ECO:0000313" key="3">
    <source>
        <dbReference type="Proteomes" id="UP000245507"/>
    </source>
</evidence>
<dbReference type="PROSITE" id="PS51186">
    <property type="entry name" value="GNAT"/>
    <property type="match status" value="1"/>
</dbReference>
<dbReference type="InterPro" id="IPR016181">
    <property type="entry name" value="Acyl_CoA_acyltransferase"/>
</dbReference>
<dbReference type="CDD" id="cd04301">
    <property type="entry name" value="NAT_SF"/>
    <property type="match status" value="1"/>
</dbReference>
<dbReference type="InterPro" id="IPR053144">
    <property type="entry name" value="Acetyltransferase_Butenolide"/>
</dbReference>
<dbReference type="PANTHER" id="PTHR43233">
    <property type="entry name" value="FAMILY N-ACETYLTRANSFERASE, PUTATIVE (AFU_ORTHOLOGUE AFUA_6G03350)-RELATED"/>
    <property type="match status" value="1"/>
</dbReference>